<dbReference type="RefSeq" id="WP_370564272.1">
    <property type="nucleotide sequence ID" value="NZ_JBFWIB010000007.1"/>
</dbReference>
<evidence type="ECO:0000313" key="2">
    <source>
        <dbReference type="EMBL" id="MEZ0475730.1"/>
    </source>
</evidence>
<comment type="caution">
    <text evidence="2">The sequence shown here is derived from an EMBL/GenBank/DDBJ whole genome shotgun (WGS) entry which is preliminary data.</text>
</comment>
<keyword evidence="3" id="KW-1185">Reference proteome</keyword>
<feature type="domain" description="Diphthamide synthase" evidence="1">
    <location>
        <begin position="27"/>
        <end position="224"/>
    </location>
</feature>
<keyword evidence="2" id="KW-0067">ATP-binding</keyword>
<protein>
    <submittedName>
        <fullName evidence="2">ATP-binding protein</fullName>
    </submittedName>
</protein>
<dbReference type="Gene3D" id="3.40.50.620">
    <property type="entry name" value="HUPs"/>
    <property type="match status" value="1"/>
</dbReference>
<proteinExistence type="predicted"/>
<dbReference type="Pfam" id="PF01902">
    <property type="entry name" value="Diphthami_syn_2"/>
    <property type="match status" value="1"/>
</dbReference>
<dbReference type="Gene3D" id="3.90.1490.10">
    <property type="entry name" value="putative n-type atp pyrophosphatase, domain 2"/>
    <property type="match status" value="1"/>
</dbReference>
<evidence type="ECO:0000259" key="1">
    <source>
        <dbReference type="Pfam" id="PF01902"/>
    </source>
</evidence>
<dbReference type="InterPro" id="IPR014729">
    <property type="entry name" value="Rossmann-like_a/b/a_fold"/>
</dbReference>
<dbReference type="EMBL" id="JBFWIC010000021">
    <property type="protein sequence ID" value="MEZ0475730.1"/>
    <property type="molecule type" value="Genomic_DNA"/>
</dbReference>
<reference evidence="2 3" key="1">
    <citation type="submission" date="2024-07" db="EMBL/GenBank/DDBJ databases">
        <title>Luteimonas salilacus sp. nov., isolated from the shore soil of Salt Lake in Tibet of China.</title>
        <authorList>
            <person name="Zhang X."/>
            <person name="Li A."/>
        </authorList>
    </citation>
    <scope>NUCLEOTIDE SEQUENCE [LARGE SCALE GENOMIC DNA]</scope>
    <source>
        <strain evidence="2 3">B3-2-R+30</strain>
    </source>
</reference>
<dbReference type="GO" id="GO:0005524">
    <property type="term" value="F:ATP binding"/>
    <property type="evidence" value="ECO:0007669"/>
    <property type="project" value="UniProtKB-KW"/>
</dbReference>
<accession>A0ABV4HWI8</accession>
<dbReference type="Proteomes" id="UP001566331">
    <property type="component" value="Unassembled WGS sequence"/>
</dbReference>
<organism evidence="2 3">
    <name type="scientific">Luteimonas salinilitoris</name>
    <dbReference type="NCBI Taxonomy" id="3237697"/>
    <lineage>
        <taxon>Bacteria</taxon>
        <taxon>Pseudomonadati</taxon>
        <taxon>Pseudomonadota</taxon>
        <taxon>Gammaproteobacteria</taxon>
        <taxon>Lysobacterales</taxon>
        <taxon>Lysobacteraceae</taxon>
        <taxon>Luteimonas</taxon>
    </lineage>
</organism>
<dbReference type="InterPro" id="IPR002761">
    <property type="entry name" value="Diphthami_syn_dom"/>
</dbReference>
<sequence length="246" mass="26655">MSLARDAMEGNDGSAAVSRPDPALLSWSGGKDSAWTLHVLRQRSDVEVVALVTTLTEGYGRSSMQGVRREVLLAQAAAAGLPLVEACIPRDCDNAIYEAAFAEALAQARRRWPDLRRIAFGDLFLADIRAWREALCERLGWTPLFPLFGAGTAALAGEMIAAGMRTYLCCVDTQQLDAGFAGRDFDRTLLADLPEGVDPCGENGEFHTCVGDGPMFAYPLDLARGETVLRDGRFAYTDFLLSMDSP</sequence>
<keyword evidence="2" id="KW-0547">Nucleotide-binding</keyword>
<evidence type="ECO:0000313" key="3">
    <source>
        <dbReference type="Proteomes" id="UP001566331"/>
    </source>
</evidence>
<dbReference type="SUPFAM" id="SSF52402">
    <property type="entry name" value="Adenine nucleotide alpha hydrolases-like"/>
    <property type="match status" value="1"/>
</dbReference>
<gene>
    <name evidence="2" type="ORF">AB6713_14080</name>
</gene>
<name>A0ABV4HWI8_9GAMM</name>